<evidence type="ECO:0000256" key="2">
    <source>
        <dbReference type="ARBA" id="ARBA00001947"/>
    </source>
</evidence>
<evidence type="ECO:0000256" key="13">
    <source>
        <dbReference type="ARBA" id="ARBA00023285"/>
    </source>
</evidence>
<dbReference type="EMBL" id="BKBO01000012">
    <property type="protein sequence ID" value="GEQ49127.1"/>
    <property type="molecule type" value="Genomic_DNA"/>
</dbReference>
<dbReference type="EMBL" id="BKBQ01000013">
    <property type="protein sequence ID" value="GEQ54215.1"/>
    <property type="molecule type" value="Genomic_DNA"/>
</dbReference>
<protein>
    <recommendedName>
        <fullName evidence="6">Probable succinyl-diaminopimelate desuccinylase</fullName>
        <ecNumber evidence="5">3.5.1.18</ecNumber>
    </recommendedName>
</protein>
<keyword evidence="12" id="KW-0457">Lysine biosynthesis</keyword>
<dbReference type="Gene3D" id="3.40.630.10">
    <property type="entry name" value="Zn peptidases"/>
    <property type="match status" value="2"/>
</dbReference>
<dbReference type="Pfam" id="PF07687">
    <property type="entry name" value="M20_dimer"/>
    <property type="match status" value="1"/>
</dbReference>
<sequence>MNMNKEKQIELLQHLIQIPTVDDHEKQVVDYIVKLFAPYKDKDAVRITRVPYKGDRESVVVSIGPENSDFKLGFSGHMDVVNLGDPDAWKDDPFSGKLYDNNTKMYGRGTTDMKSGLAGMVGTMLTLLEEKVPLKGELRLLATVGEETGMWGSEELTKQGYVDDLDVLVIGEDTTDLNVVYASNGDIDYTITSYGKVAISSSPGINALDHMLDFIHMANQKLRTQPKIHETLGPLVHNVTMISGGDQVNSIPGKITARGNVRINPLYTVEEVQEMLESIVSELNSWPDYKFELQYDYLGGAVDGDLQGEYVTTAKQMLDDILGHPVKIVGEPGATDASNFVKSPSAPTMLVVGPGNDSVHQIDEYVDIDEYLAAAEFYKRFAKKYLS</sequence>
<accession>A0AAN4RKY7</accession>
<gene>
    <name evidence="17" type="primary">argE_2</name>
    <name evidence="16" type="ORF">TK11N_09790</name>
    <name evidence="17" type="ORF">TK2N_10590</name>
</gene>
<keyword evidence="9" id="KW-0378">Hydrolase</keyword>
<dbReference type="GO" id="GO:0009085">
    <property type="term" value="P:lysine biosynthetic process"/>
    <property type="evidence" value="ECO:0007669"/>
    <property type="project" value="UniProtKB-KW"/>
</dbReference>
<comment type="similarity">
    <text evidence="4">Belongs to the peptidase M20A family.</text>
</comment>
<organism evidence="17 18">
    <name type="scientific">Tetragenococcus koreensis</name>
    <dbReference type="NCBI Taxonomy" id="290335"/>
    <lineage>
        <taxon>Bacteria</taxon>
        <taxon>Bacillati</taxon>
        <taxon>Bacillota</taxon>
        <taxon>Bacilli</taxon>
        <taxon>Lactobacillales</taxon>
        <taxon>Enterococcaceae</taxon>
        <taxon>Tetragenococcus</taxon>
    </lineage>
</organism>
<keyword evidence="11" id="KW-0220">Diaminopimelate biosynthesis</keyword>
<dbReference type="InterPro" id="IPR001261">
    <property type="entry name" value="ArgE/DapE_CS"/>
</dbReference>
<comment type="caution">
    <text evidence="17">The sequence shown here is derived from an EMBL/GenBank/DDBJ whole genome shotgun (WGS) entry which is preliminary data.</text>
</comment>
<dbReference type="Pfam" id="PF01546">
    <property type="entry name" value="Peptidase_M20"/>
    <property type="match status" value="1"/>
</dbReference>
<keyword evidence="7" id="KW-0028">Amino-acid biosynthesis</keyword>
<keyword evidence="8" id="KW-0479">Metal-binding</keyword>
<feature type="domain" description="Peptidase M20 dimerisation" evidence="15">
    <location>
        <begin position="184"/>
        <end position="284"/>
    </location>
</feature>
<reference evidence="17" key="2">
    <citation type="journal article" date="2020" name="Int. Dairy J.">
        <title>Lactic acid bacterial diversity in Brie cheese focusing on salt concentration and pH of isolation medium and characterisation of halophilic and alkaliphilic lactic acid bacterial isolates.</title>
        <authorList>
            <person name="Unno R."/>
            <person name="Matsutani M."/>
            <person name="Suzuki T."/>
            <person name="Kodama K."/>
            <person name="Matsushita H."/>
            <person name="Yamasato K."/>
            <person name="Koizumi Y."/>
            <person name="Ishikawa M."/>
        </authorList>
    </citation>
    <scope>NUCLEOTIDE SEQUENCE</scope>
    <source>
        <strain evidence="17">7C1</strain>
        <strain evidence="16">8C4</strain>
    </source>
</reference>
<evidence type="ECO:0000256" key="12">
    <source>
        <dbReference type="ARBA" id="ARBA00023154"/>
    </source>
</evidence>
<dbReference type="GO" id="GO:0009014">
    <property type="term" value="F:succinyl-diaminopimelate desuccinylase activity"/>
    <property type="evidence" value="ECO:0007669"/>
    <property type="project" value="UniProtKB-EC"/>
</dbReference>
<dbReference type="Gene3D" id="3.30.70.360">
    <property type="match status" value="1"/>
</dbReference>
<dbReference type="EC" id="3.5.1.18" evidence="5"/>
<dbReference type="GO" id="GO:0046872">
    <property type="term" value="F:metal ion binding"/>
    <property type="evidence" value="ECO:0007669"/>
    <property type="project" value="UniProtKB-KW"/>
</dbReference>
<evidence type="ECO:0000313" key="19">
    <source>
        <dbReference type="Proteomes" id="UP000886607"/>
    </source>
</evidence>
<evidence type="ECO:0000256" key="4">
    <source>
        <dbReference type="ARBA" id="ARBA00006247"/>
    </source>
</evidence>
<comment type="pathway">
    <text evidence="3">Amino-acid biosynthesis; L-lysine biosynthesis via DAP pathway; LL-2,6-diaminopimelate from (S)-tetrahydrodipicolinate (succinylase route): step 3/3.</text>
</comment>
<name>A0AAN4RKY7_9ENTE</name>
<dbReference type="CDD" id="cd08659">
    <property type="entry name" value="M20_ArgE_DapE-like"/>
    <property type="match status" value="1"/>
</dbReference>
<evidence type="ECO:0000256" key="3">
    <source>
        <dbReference type="ARBA" id="ARBA00005130"/>
    </source>
</evidence>
<dbReference type="SUPFAM" id="SSF55031">
    <property type="entry name" value="Bacterial exopeptidase dimerisation domain"/>
    <property type="match status" value="1"/>
</dbReference>
<dbReference type="InterPro" id="IPR050072">
    <property type="entry name" value="Peptidase_M20A"/>
</dbReference>
<evidence type="ECO:0000256" key="5">
    <source>
        <dbReference type="ARBA" id="ARBA00011921"/>
    </source>
</evidence>
<dbReference type="PANTHER" id="PTHR43808:SF8">
    <property type="entry name" value="PEPTIDASE M20 DIMERISATION DOMAIN-CONTAINING PROTEIN"/>
    <property type="match status" value="1"/>
</dbReference>
<evidence type="ECO:0000256" key="1">
    <source>
        <dbReference type="ARBA" id="ARBA00001941"/>
    </source>
</evidence>
<evidence type="ECO:0000313" key="17">
    <source>
        <dbReference type="EMBL" id="GEQ54215.1"/>
    </source>
</evidence>
<dbReference type="InterPro" id="IPR010182">
    <property type="entry name" value="ArgE/DapE"/>
</dbReference>
<evidence type="ECO:0000313" key="16">
    <source>
        <dbReference type="EMBL" id="GEQ49127.1"/>
    </source>
</evidence>
<comment type="catalytic activity">
    <reaction evidence="14">
        <text>N-succinyl-(2S,6S)-2,6-diaminopimelate + H2O = (2S,6S)-2,6-diaminopimelate + succinate</text>
        <dbReference type="Rhea" id="RHEA:22608"/>
        <dbReference type="ChEBI" id="CHEBI:15377"/>
        <dbReference type="ChEBI" id="CHEBI:30031"/>
        <dbReference type="ChEBI" id="CHEBI:57609"/>
        <dbReference type="ChEBI" id="CHEBI:58087"/>
        <dbReference type="EC" id="3.5.1.18"/>
    </reaction>
</comment>
<keyword evidence="10" id="KW-0862">Zinc</keyword>
<evidence type="ECO:0000256" key="9">
    <source>
        <dbReference type="ARBA" id="ARBA00022801"/>
    </source>
</evidence>
<dbReference type="SUPFAM" id="SSF53187">
    <property type="entry name" value="Zn-dependent exopeptidases"/>
    <property type="match status" value="1"/>
</dbReference>
<dbReference type="NCBIfam" id="TIGR01910">
    <property type="entry name" value="DapE-ArgE"/>
    <property type="match status" value="1"/>
</dbReference>
<evidence type="ECO:0000256" key="11">
    <source>
        <dbReference type="ARBA" id="ARBA00022915"/>
    </source>
</evidence>
<dbReference type="Proteomes" id="UP000886607">
    <property type="component" value="Unassembled WGS sequence"/>
</dbReference>
<comment type="cofactor">
    <cofactor evidence="1">
        <name>Co(2+)</name>
        <dbReference type="ChEBI" id="CHEBI:48828"/>
    </cofactor>
</comment>
<dbReference type="Proteomes" id="UP000886597">
    <property type="component" value="Unassembled WGS sequence"/>
</dbReference>
<dbReference type="PANTHER" id="PTHR43808">
    <property type="entry name" value="ACETYLORNITHINE DEACETYLASE"/>
    <property type="match status" value="1"/>
</dbReference>
<evidence type="ECO:0000256" key="10">
    <source>
        <dbReference type="ARBA" id="ARBA00022833"/>
    </source>
</evidence>
<dbReference type="InterPro" id="IPR011650">
    <property type="entry name" value="Peptidase_M20_dimer"/>
</dbReference>
<proteinExistence type="inferred from homology"/>
<comment type="cofactor">
    <cofactor evidence="2">
        <name>Zn(2+)</name>
        <dbReference type="ChEBI" id="CHEBI:29105"/>
    </cofactor>
</comment>
<dbReference type="InterPro" id="IPR002933">
    <property type="entry name" value="Peptidase_M20"/>
</dbReference>
<evidence type="ECO:0000256" key="7">
    <source>
        <dbReference type="ARBA" id="ARBA00022605"/>
    </source>
</evidence>
<dbReference type="InterPro" id="IPR036264">
    <property type="entry name" value="Bact_exopeptidase_dim_dom"/>
</dbReference>
<reference evidence="17" key="1">
    <citation type="submission" date="2019-08" db="EMBL/GenBank/DDBJ databases">
        <authorList>
            <person name="Ishikawa M."/>
            <person name="Suzuki T."/>
            <person name="Matsutani M."/>
        </authorList>
    </citation>
    <scope>NUCLEOTIDE SEQUENCE</scope>
    <source>
        <strain evidence="17">7C1</strain>
        <strain evidence="16">8C4</strain>
    </source>
</reference>
<dbReference type="AlphaFoldDB" id="A0AAN4RKY7"/>
<keyword evidence="19" id="KW-1185">Reference proteome</keyword>
<keyword evidence="13" id="KW-0170">Cobalt</keyword>
<dbReference type="GO" id="GO:0019877">
    <property type="term" value="P:diaminopimelate biosynthetic process"/>
    <property type="evidence" value="ECO:0007669"/>
    <property type="project" value="UniProtKB-KW"/>
</dbReference>
<evidence type="ECO:0000259" key="15">
    <source>
        <dbReference type="Pfam" id="PF07687"/>
    </source>
</evidence>
<evidence type="ECO:0000256" key="8">
    <source>
        <dbReference type="ARBA" id="ARBA00022723"/>
    </source>
</evidence>
<dbReference type="NCBIfam" id="NF006365">
    <property type="entry name" value="PRK08588.1"/>
    <property type="match status" value="1"/>
</dbReference>
<evidence type="ECO:0000313" key="18">
    <source>
        <dbReference type="Proteomes" id="UP000886597"/>
    </source>
</evidence>
<dbReference type="PROSITE" id="PS00758">
    <property type="entry name" value="ARGE_DAPE_CPG2_1"/>
    <property type="match status" value="1"/>
</dbReference>
<evidence type="ECO:0000256" key="6">
    <source>
        <dbReference type="ARBA" id="ARBA00016853"/>
    </source>
</evidence>
<evidence type="ECO:0000256" key="14">
    <source>
        <dbReference type="ARBA" id="ARBA00051301"/>
    </source>
</evidence>
<dbReference type="PROSITE" id="PS00759">
    <property type="entry name" value="ARGE_DAPE_CPG2_2"/>
    <property type="match status" value="1"/>
</dbReference>